<organism evidence="1 2">
    <name type="scientific">Gordonia amarae NBRC 15530</name>
    <dbReference type="NCBI Taxonomy" id="1075090"/>
    <lineage>
        <taxon>Bacteria</taxon>
        <taxon>Bacillati</taxon>
        <taxon>Actinomycetota</taxon>
        <taxon>Actinomycetes</taxon>
        <taxon>Mycobacteriales</taxon>
        <taxon>Gordoniaceae</taxon>
        <taxon>Gordonia</taxon>
    </lineage>
</organism>
<dbReference type="Proteomes" id="UP000006023">
    <property type="component" value="Unassembled WGS sequence"/>
</dbReference>
<dbReference type="AlphaFoldDB" id="G7GWN3"/>
<dbReference type="EMBL" id="BAED01000076">
    <property type="protein sequence ID" value="GAB08008.1"/>
    <property type="molecule type" value="Genomic_DNA"/>
</dbReference>
<dbReference type="eggNOG" id="ENOG5033XGH">
    <property type="taxonomic scope" value="Bacteria"/>
</dbReference>
<gene>
    <name evidence="1" type="ORF">GOAMR_76_00780</name>
</gene>
<comment type="caution">
    <text evidence="1">The sequence shown here is derived from an EMBL/GenBank/DDBJ whole genome shotgun (WGS) entry which is preliminary data.</text>
</comment>
<protein>
    <submittedName>
        <fullName evidence="1">Uncharacterized protein</fullName>
    </submittedName>
</protein>
<accession>G7GWN3</accession>
<sequence length="192" mass="20867">MTDTGVLAQIEAEAAQYLSAGEWAHALAEYSVLREIRSRREGPYSVTYLSNLHDCVRCMSQLSLWSDSDEACRELHAKYVRTHGRGEALTVDVAKHWAWALVHLDQLPPAMGLYLMTADALWDIDPAQARQLLGAAAAYRARAGLDTPTSPRPLLHEPAVTAALADLTDWLAGAATDDSVTLTIDGLADQVA</sequence>
<dbReference type="RefSeq" id="WP_005193478.1">
    <property type="nucleotide sequence ID" value="NZ_BAED01000076.1"/>
</dbReference>
<proteinExistence type="predicted"/>
<name>G7GWN3_9ACTN</name>
<reference evidence="1 2" key="1">
    <citation type="submission" date="2011-11" db="EMBL/GenBank/DDBJ databases">
        <title>Whole genome shotgun sequence of Gordonia amarae NBRC 15530.</title>
        <authorList>
            <person name="Takarada H."/>
            <person name="Hosoyama A."/>
            <person name="Tsuchikane K."/>
            <person name="Katsumata H."/>
            <person name="Yamazaki S."/>
            <person name="Fujita N."/>
        </authorList>
    </citation>
    <scope>NUCLEOTIDE SEQUENCE [LARGE SCALE GENOMIC DNA]</scope>
    <source>
        <strain evidence="1 2">NBRC 15530</strain>
    </source>
</reference>
<keyword evidence="2" id="KW-1185">Reference proteome</keyword>
<evidence type="ECO:0000313" key="1">
    <source>
        <dbReference type="EMBL" id="GAB08008.1"/>
    </source>
</evidence>
<dbReference type="STRING" id="1075090.GOAMR_76_00780"/>
<evidence type="ECO:0000313" key="2">
    <source>
        <dbReference type="Proteomes" id="UP000006023"/>
    </source>
</evidence>